<protein>
    <submittedName>
        <fullName evidence="1">Uncharacterized protein</fullName>
    </submittedName>
</protein>
<gene>
    <name evidence="1" type="ORF">PLEOSDRAFT_1084852</name>
</gene>
<accession>A0A067NBH7</accession>
<organism evidence="1 2">
    <name type="scientific">Pleurotus ostreatus (strain PC15)</name>
    <name type="common">Oyster mushroom</name>
    <dbReference type="NCBI Taxonomy" id="1137138"/>
    <lineage>
        <taxon>Eukaryota</taxon>
        <taxon>Fungi</taxon>
        <taxon>Dikarya</taxon>
        <taxon>Basidiomycota</taxon>
        <taxon>Agaricomycotina</taxon>
        <taxon>Agaricomycetes</taxon>
        <taxon>Agaricomycetidae</taxon>
        <taxon>Agaricales</taxon>
        <taxon>Pleurotineae</taxon>
        <taxon>Pleurotaceae</taxon>
        <taxon>Pleurotus</taxon>
    </lineage>
</organism>
<name>A0A067NBH7_PLEO1</name>
<dbReference type="Proteomes" id="UP000027073">
    <property type="component" value="Unassembled WGS sequence"/>
</dbReference>
<reference evidence="2" key="1">
    <citation type="journal article" date="2014" name="Proc. Natl. Acad. Sci. U.S.A.">
        <title>Extensive sampling of basidiomycete genomes demonstrates inadequacy of the white-rot/brown-rot paradigm for wood decay fungi.</title>
        <authorList>
            <person name="Riley R."/>
            <person name="Salamov A.A."/>
            <person name="Brown D.W."/>
            <person name="Nagy L.G."/>
            <person name="Floudas D."/>
            <person name="Held B.W."/>
            <person name="Levasseur A."/>
            <person name="Lombard V."/>
            <person name="Morin E."/>
            <person name="Otillar R."/>
            <person name="Lindquist E.A."/>
            <person name="Sun H."/>
            <person name="LaButti K.M."/>
            <person name="Schmutz J."/>
            <person name="Jabbour D."/>
            <person name="Luo H."/>
            <person name="Baker S.E."/>
            <person name="Pisabarro A.G."/>
            <person name="Walton J.D."/>
            <person name="Blanchette R.A."/>
            <person name="Henrissat B."/>
            <person name="Martin F."/>
            <person name="Cullen D."/>
            <person name="Hibbett D.S."/>
            <person name="Grigoriev I.V."/>
        </authorList>
    </citation>
    <scope>NUCLEOTIDE SEQUENCE [LARGE SCALE GENOMIC DNA]</scope>
    <source>
        <strain evidence="2">PC15</strain>
    </source>
</reference>
<dbReference type="InParanoid" id="A0A067NBH7"/>
<dbReference type="EMBL" id="KL198010">
    <property type="protein sequence ID" value="KDQ25209.1"/>
    <property type="molecule type" value="Genomic_DNA"/>
</dbReference>
<sequence length="198" mass="22104">MADTHPVKNSVRLDLHALYSGSVRVASDTKGPARRATIQLYEADSSEPVETITFVEKSPRTGELVLETDNDIVVWFYSAQAKGAYVKISIEANYNGKFQYLNTMKPLTVRQAPTASSKADFYLSAILADDVSDKGSENYSFDDGIVTVLEYKNVRGKVHLITHKVVRYRHERLDINVDLKAVSCRNNAMEKAQKTARG</sequence>
<dbReference type="VEuPathDB" id="FungiDB:PLEOSDRAFT_1084852"/>
<proteinExistence type="predicted"/>
<dbReference type="AlphaFoldDB" id="A0A067NBH7"/>
<evidence type="ECO:0000313" key="1">
    <source>
        <dbReference type="EMBL" id="KDQ25209.1"/>
    </source>
</evidence>
<dbReference type="HOGENOM" id="CLU_1378646_0_0_1"/>
<evidence type="ECO:0000313" key="2">
    <source>
        <dbReference type="Proteomes" id="UP000027073"/>
    </source>
</evidence>